<sequence>MHEEFPCRFVFIQEQHVTKGMRAGSLTSLSLTSLESCWNSL</sequence>
<accession>A0A0E9VXV6</accession>
<reference evidence="1" key="2">
    <citation type="journal article" date="2015" name="Fish Shellfish Immunol.">
        <title>Early steps in the European eel (Anguilla anguilla)-Vibrio vulnificus interaction in the gills: Role of the RtxA13 toxin.</title>
        <authorList>
            <person name="Callol A."/>
            <person name="Pajuelo D."/>
            <person name="Ebbesson L."/>
            <person name="Teles M."/>
            <person name="MacKenzie S."/>
            <person name="Amaro C."/>
        </authorList>
    </citation>
    <scope>NUCLEOTIDE SEQUENCE</scope>
</reference>
<organism evidence="1">
    <name type="scientific">Anguilla anguilla</name>
    <name type="common">European freshwater eel</name>
    <name type="synonym">Muraena anguilla</name>
    <dbReference type="NCBI Taxonomy" id="7936"/>
    <lineage>
        <taxon>Eukaryota</taxon>
        <taxon>Metazoa</taxon>
        <taxon>Chordata</taxon>
        <taxon>Craniata</taxon>
        <taxon>Vertebrata</taxon>
        <taxon>Euteleostomi</taxon>
        <taxon>Actinopterygii</taxon>
        <taxon>Neopterygii</taxon>
        <taxon>Teleostei</taxon>
        <taxon>Anguilliformes</taxon>
        <taxon>Anguillidae</taxon>
        <taxon>Anguilla</taxon>
    </lineage>
</organism>
<name>A0A0E9VXV6_ANGAN</name>
<dbReference type="EMBL" id="GBXM01025603">
    <property type="protein sequence ID" value="JAH82974.1"/>
    <property type="molecule type" value="Transcribed_RNA"/>
</dbReference>
<reference evidence="1" key="1">
    <citation type="submission" date="2014-11" db="EMBL/GenBank/DDBJ databases">
        <authorList>
            <person name="Amaro Gonzalez C."/>
        </authorList>
    </citation>
    <scope>NUCLEOTIDE SEQUENCE</scope>
</reference>
<protein>
    <submittedName>
        <fullName evidence="1">Uncharacterized protein</fullName>
    </submittedName>
</protein>
<proteinExistence type="predicted"/>
<dbReference type="AlphaFoldDB" id="A0A0E9VXV6"/>
<evidence type="ECO:0000313" key="1">
    <source>
        <dbReference type="EMBL" id="JAH82974.1"/>
    </source>
</evidence>